<dbReference type="EMBL" id="LR862152">
    <property type="protein sequence ID" value="CAD1834258.1"/>
    <property type="molecule type" value="Genomic_DNA"/>
</dbReference>
<gene>
    <name evidence="2" type="ORF">CB5_LOCUS17469</name>
</gene>
<dbReference type="AlphaFoldDB" id="A0A6V7PUA9"/>
<dbReference type="InterPro" id="IPR040097">
    <property type="entry name" value="FAAL/FAAC"/>
</dbReference>
<organism evidence="2">
    <name type="scientific">Ananas comosus var. bracteatus</name>
    <name type="common">red pineapple</name>
    <dbReference type="NCBI Taxonomy" id="296719"/>
    <lineage>
        <taxon>Eukaryota</taxon>
        <taxon>Viridiplantae</taxon>
        <taxon>Streptophyta</taxon>
        <taxon>Embryophyta</taxon>
        <taxon>Tracheophyta</taxon>
        <taxon>Spermatophyta</taxon>
        <taxon>Magnoliopsida</taxon>
        <taxon>Liliopsida</taxon>
        <taxon>Poales</taxon>
        <taxon>Bromeliaceae</taxon>
        <taxon>Bromelioideae</taxon>
        <taxon>Ananas</taxon>
    </lineage>
</organism>
<dbReference type="GO" id="GO:0008610">
    <property type="term" value="P:lipid biosynthetic process"/>
    <property type="evidence" value="ECO:0007669"/>
    <property type="project" value="InterPro"/>
</dbReference>
<evidence type="ECO:0000313" key="2">
    <source>
        <dbReference type="EMBL" id="CAD1834258.1"/>
    </source>
</evidence>
<reference evidence="2" key="1">
    <citation type="submission" date="2020-07" db="EMBL/GenBank/DDBJ databases">
        <authorList>
            <person name="Lin J."/>
        </authorList>
    </citation>
    <scope>NUCLEOTIDE SEQUENCE</scope>
</reference>
<dbReference type="Gene3D" id="3.30.300.30">
    <property type="match status" value="1"/>
</dbReference>
<proteinExistence type="predicted"/>
<sequence length="669" mass="73209">MSYENYDPCYPDQQVVDRYLPMWAELPAFRSKPAFVWATDTPTGISSAQTTYSELDAYVRRIADGLLGSLHRGDTVLVLCSPGLLLVQLIFACQRAGLVAVPIVPPHARSFTPQKQGPPHSHLFRAISQTNPKAAVADARYISAVAACVSVSAPDRLVAAVKQLRWLPVEQLAAASRRRVDRPSSTSNSNTRGYIGCGPDDAYLIQYTSGATAIPKPVVVTAGAAAHNVRAARRAYGLQPSSVIVSWLPQYHDCGLMFLLLTVVAGATCVLTSPQSFLQRPRIWLEMIAEFAATCTPVPSFALPLVLKRGRIGHGETPLSLWSLKNLILINEPIYKSAVDEFVAEFKPAGLNPSVISPSYGLAENCTFVSTSWHSSNGSTNTNNTSNWYEYLPSHKRLLPSARLSPASPPESSDAEEEEDITIMIVNENTCEPAEDGVEGEIWVSAASNASGYLGHPFLTREAFRGRLQGTAGRFFVRTGDLGVVLGQERYLYVLGRTTDVIELDNGRSSVHPHYIETAAYESCRDRLRGGCIAAFGLSPARELIRNVVVVVAELVDERRRGGGSVVSTVYRSVCEGIREGVMKQEGVEVGWVVLVESGSVSKTTSGKLRRWRAKEKLLSGEFEVVFEAKYDEKLMAFECKDEEEKSEEESEVMSTGKNHKLSNLLSFL</sequence>
<evidence type="ECO:0000259" key="1">
    <source>
        <dbReference type="Pfam" id="PF00501"/>
    </source>
</evidence>
<dbReference type="Pfam" id="PF00501">
    <property type="entry name" value="AMP-binding"/>
    <property type="match status" value="1"/>
</dbReference>
<protein>
    <recommendedName>
        <fullName evidence="1">AMP-dependent synthetase/ligase domain-containing protein</fullName>
    </recommendedName>
</protein>
<dbReference type="InterPro" id="IPR045851">
    <property type="entry name" value="AMP-bd_C_sf"/>
</dbReference>
<accession>A0A6V7PUA9</accession>
<dbReference type="PANTHER" id="PTHR22754:SF40">
    <property type="entry name" value="OS01G0636300 PROTEIN"/>
    <property type="match status" value="1"/>
</dbReference>
<dbReference type="InterPro" id="IPR042099">
    <property type="entry name" value="ANL_N_sf"/>
</dbReference>
<dbReference type="PANTHER" id="PTHR22754">
    <property type="entry name" value="DISCO-INTERACTING PROTEIN 2 DIP2 -RELATED"/>
    <property type="match status" value="1"/>
</dbReference>
<dbReference type="SUPFAM" id="SSF56801">
    <property type="entry name" value="Acetyl-CoA synthetase-like"/>
    <property type="match status" value="1"/>
</dbReference>
<dbReference type="Gene3D" id="3.40.50.12780">
    <property type="entry name" value="N-terminal domain of ligase-like"/>
    <property type="match status" value="1"/>
</dbReference>
<dbReference type="InterPro" id="IPR000873">
    <property type="entry name" value="AMP-dep_synth/lig_dom"/>
</dbReference>
<dbReference type="CDD" id="cd05931">
    <property type="entry name" value="FAAL"/>
    <property type="match status" value="1"/>
</dbReference>
<feature type="domain" description="AMP-dependent synthetase/ligase" evidence="1">
    <location>
        <begin position="31"/>
        <end position="454"/>
    </location>
</feature>
<name>A0A6V7PUA9_ANACO</name>